<feature type="compositionally biased region" description="Basic and acidic residues" evidence="1">
    <location>
        <begin position="184"/>
        <end position="196"/>
    </location>
</feature>
<gene>
    <name evidence="3" type="ORF">JJE72_04420</name>
</gene>
<organism evidence="3 4">
    <name type="scientific">Sinomonas cellulolyticus</name>
    <dbReference type="NCBI Taxonomy" id="2801916"/>
    <lineage>
        <taxon>Bacteria</taxon>
        <taxon>Bacillati</taxon>
        <taxon>Actinomycetota</taxon>
        <taxon>Actinomycetes</taxon>
        <taxon>Micrococcales</taxon>
        <taxon>Micrococcaceae</taxon>
        <taxon>Sinomonas</taxon>
    </lineage>
</organism>
<sequence length="308" mass="32023">MDLALSSSMVLGAAVLVWLLWVAPYATRRRRAVLPSGEAVLLTEAAVPPESLMVSAPLSQTPPRAAATEDVGSAPSSSGSERPPGAAEPQVRLRIRWGRMVLALAGLAAALAVPVTLVLLVVGLPAWVPALCAAGVAAAVASLRALAVRDRKRRVDEAFKAAMRSASAQSTRPAAPQGPTEVFDAGRDPEPAPRPVSHSELRALALEVAKASQANATAEAKATGAEEEWEPVDVPRPGYVAAPRAERPGPAPLDMPEAPKPEGRPLLKPQPEVPEPGSVPDVSSIGPRPGARRGALGNLDEVLNRRRA</sequence>
<comment type="caution">
    <text evidence="3">The sequence shown here is derived from an EMBL/GenBank/DDBJ whole genome shotgun (WGS) entry which is preliminary data.</text>
</comment>
<evidence type="ECO:0000256" key="2">
    <source>
        <dbReference type="SAM" id="Phobius"/>
    </source>
</evidence>
<accession>A0ABS1K0B9</accession>
<name>A0ABS1K0B9_9MICC</name>
<dbReference type="Proteomes" id="UP000639051">
    <property type="component" value="Unassembled WGS sequence"/>
</dbReference>
<feature type="region of interest" description="Disordered" evidence="1">
    <location>
        <begin position="215"/>
        <end position="308"/>
    </location>
</feature>
<evidence type="ECO:0000313" key="3">
    <source>
        <dbReference type="EMBL" id="MBL0704752.1"/>
    </source>
</evidence>
<dbReference type="EMBL" id="JAERRC010000012">
    <property type="protein sequence ID" value="MBL0704752.1"/>
    <property type="molecule type" value="Genomic_DNA"/>
</dbReference>
<keyword evidence="4" id="KW-1185">Reference proteome</keyword>
<keyword evidence="2" id="KW-1133">Transmembrane helix</keyword>
<protein>
    <submittedName>
        <fullName evidence="3">Uncharacterized protein</fullName>
    </submittedName>
</protein>
<evidence type="ECO:0000313" key="4">
    <source>
        <dbReference type="Proteomes" id="UP000639051"/>
    </source>
</evidence>
<feature type="compositionally biased region" description="Low complexity" evidence="1">
    <location>
        <begin position="286"/>
        <end position="295"/>
    </location>
</feature>
<keyword evidence="2" id="KW-0472">Membrane</keyword>
<feature type="region of interest" description="Disordered" evidence="1">
    <location>
        <begin position="63"/>
        <end position="88"/>
    </location>
</feature>
<dbReference type="RefSeq" id="WP_189693150.1">
    <property type="nucleotide sequence ID" value="NZ_BNCM01000004.1"/>
</dbReference>
<feature type="transmembrane region" description="Helical" evidence="2">
    <location>
        <begin position="100"/>
        <end position="121"/>
    </location>
</feature>
<evidence type="ECO:0000256" key="1">
    <source>
        <dbReference type="SAM" id="MobiDB-lite"/>
    </source>
</evidence>
<reference evidence="3 4" key="1">
    <citation type="submission" date="2021-01" db="EMBL/GenBank/DDBJ databases">
        <title>Genome public.</title>
        <authorList>
            <person name="Liu C."/>
            <person name="Sun Q."/>
        </authorList>
    </citation>
    <scope>NUCLEOTIDE SEQUENCE [LARGE SCALE GENOMIC DNA]</scope>
    <source>
        <strain evidence="3 4">JC656</strain>
    </source>
</reference>
<feature type="transmembrane region" description="Helical" evidence="2">
    <location>
        <begin position="127"/>
        <end position="147"/>
    </location>
</feature>
<feature type="transmembrane region" description="Helical" evidence="2">
    <location>
        <begin position="6"/>
        <end position="26"/>
    </location>
</feature>
<feature type="region of interest" description="Disordered" evidence="1">
    <location>
        <begin position="164"/>
        <end position="196"/>
    </location>
</feature>
<proteinExistence type="predicted"/>
<keyword evidence="2" id="KW-0812">Transmembrane</keyword>